<comment type="caution">
    <text evidence="4">The sequence shown here is derived from an EMBL/GenBank/DDBJ whole genome shotgun (WGS) entry which is preliminary data.</text>
</comment>
<evidence type="ECO:0000256" key="2">
    <source>
        <dbReference type="ARBA" id="ARBA00049990"/>
    </source>
</evidence>
<dbReference type="Gene3D" id="3.30.470.30">
    <property type="entry name" value="DNA ligase/mRNA capping enzyme"/>
    <property type="match status" value="1"/>
</dbReference>
<dbReference type="RefSeq" id="WP_251222716.1">
    <property type="nucleotide sequence ID" value="NZ_JAMBOL010000004.1"/>
</dbReference>
<dbReference type="AlphaFoldDB" id="A0A9X2DP83"/>
<proteinExistence type="inferred from homology"/>
<dbReference type="InterPro" id="IPR014143">
    <property type="entry name" value="NHEJ_ligase_prk"/>
</dbReference>
<dbReference type="Gene3D" id="3.90.920.10">
    <property type="entry name" value="DNA primase, PRIM domain"/>
    <property type="match status" value="1"/>
</dbReference>
<name>A0A9X2DP83_9BACI</name>
<dbReference type="Proteomes" id="UP001139179">
    <property type="component" value="Unassembled WGS sequence"/>
</dbReference>
<evidence type="ECO:0000313" key="5">
    <source>
        <dbReference type="Proteomes" id="UP001139179"/>
    </source>
</evidence>
<keyword evidence="4" id="KW-0436">Ligase</keyword>
<comment type="similarity">
    <text evidence="1">In the C-terminal section; belongs to the ATP-dependent DNA ligase family.</text>
</comment>
<dbReference type="GO" id="GO:0006281">
    <property type="term" value="P:DNA repair"/>
    <property type="evidence" value="ECO:0007669"/>
    <property type="project" value="InterPro"/>
</dbReference>
<dbReference type="GO" id="GO:0006310">
    <property type="term" value="P:DNA recombination"/>
    <property type="evidence" value="ECO:0007669"/>
    <property type="project" value="InterPro"/>
</dbReference>
<dbReference type="GO" id="GO:0005524">
    <property type="term" value="F:ATP binding"/>
    <property type="evidence" value="ECO:0007669"/>
    <property type="project" value="InterPro"/>
</dbReference>
<dbReference type="InterPro" id="IPR014145">
    <property type="entry name" value="LigD_pol_dom"/>
</dbReference>
<gene>
    <name evidence="4" type="ORF">M3202_07430</name>
</gene>
<evidence type="ECO:0000256" key="1">
    <source>
        <dbReference type="ARBA" id="ARBA00049981"/>
    </source>
</evidence>
<dbReference type="SUPFAM" id="SSF56091">
    <property type="entry name" value="DNA ligase/mRNA capping enzyme, catalytic domain"/>
    <property type="match status" value="1"/>
</dbReference>
<dbReference type="EMBL" id="JAMBOL010000004">
    <property type="protein sequence ID" value="MCM3713913.1"/>
    <property type="molecule type" value="Genomic_DNA"/>
</dbReference>
<keyword evidence="5" id="KW-1185">Reference proteome</keyword>
<evidence type="ECO:0000313" key="4">
    <source>
        <dbReference type="EMBL" id="MCM3713913.1"/>
    </source>
</evidence>
<dbReference type="EC" id="6.5.1.1" evidence="4"/>
<dbReference type="GO" id="GO:0003910">
    <property type="term" value="F:DNA ligase (ATP) activity"/>
    <property type="evidence" value="ECO:0007669"/>
    <property type="project" value="UniProtKB-EC"/>
</dbReference>
<dbReference type="NCBIfam" id="TIGR02778">
    <property type="entry name" value="ligD_pol"/>
    <property type="match status" value="1"/>
</dbReference>
<dbReference type="CDD" id="cd07906">
    <property type="entry name" value="Adenylation_DNA_ligase_LigD_LigC"/>
    <property type="match status" value="1"/>
</dbReference>
<organism evidence="4 5">
    <name type="scientific">Halalkalibacter oceani</name>
    <dbReference type="NCBI Taxonomy" id="1653776"/>
    <lineage>
        <taxon>Bacteria</taxon>
        <taxon>Bacillati</taxon>
        <taxon>Bacillota</taxon>
        <taxon>Bacilli</taxon>
        <taxon>Bacillales</taxon>
        <taxon>Bacillaceae</taxon>
        <taxon>Halalkalibacter</taxon>
    </lineage>
</organism>
<feature type="domain" description="ATP-dependent DNA ligase family profile" evidence="3">
    <location>
        <begin position="107"/>
        <end position="269"/>
    </location>
</feature>
<dbReference type="PANTHER" id="PTHR42705">
    <property type="entry name" value="BIFUNCTIONAL NON-HOMOLOGOUS END JOINING PROTEIN LIGD"/>
    <property type="match status" value="1"/>
</dbReference>
<evidence type="ECO:0000259" key="3">
    <source>
        <dbReference type="PROSITE" id="PS50160"/>
    </source>
</evidence>
<protein>
    <submittedName>
        <fullName evidence="4">DNA ligase D</fullName>
        <ecNumber evidence="4">6.5.1.1</ecNumber>
    </submittedName>
</protein>
<dbReference type="InterPro" id="IPR012310">
    <property type="entry name" value="DNA_ligase_ATP-dep_cent"/>
</dbReference>
<comment type="similarity">
    <text evidence="2">In the N-terminal section; belongs to the LigD polymerase family.</text>
</comment>
<accession>A0A9X2DP83</accession>
<reference evidence="4" key="1">
    <citation type="submission" date="2022-05" db="EMBL/GenBank/DDBJ databases">
        <title>Comparative Genomics of Spacecraft Associated Microbes.</title>
        <authorList>
            <person name="Tran M.T."/>
            <person name="Wright A."/>
            <person name="Seuylemezian A."/>
            <person name="Eisen J."/>
            <person name="Coil D."/>
        </authorList>
    </citation>
    <scope>NUCLEOTIDE SEQUENCE</scope>
    <source>
        <strain evidence="4">214.1.1</strain>
    </source>
</reference>
<dbReference type="PANTHER" id="PTHR42705:SF2">
    <property type="entry name" value="BIFUNCTIONAL NON-HOMOLOGOUS END JOINING PROTEIN LIGD"/>
    <property type="match status" value="1"/>
</dbReference>
<dbReference type="Pfam" id="PF01068">
    <property type="entry name" value="DNA_ligase_A_M"/>
    <property type="match status" value="1"/>
</dbReference>
<dbReference type="NCBIfam" id="TIGR02776">
    <property type="entry name" value="NHEJ_ligase_prk"/>
    <property type="match status" value="1"/>
</dbReference>
<dbReference type="InterPro" id="IPR052171">
    <property type="entry name" value="NHEJ_LigD"/>
</dbReference>
<dbReference type="PROSITE" id="PS50160">
    <property type="entry name" value="DNA_LIGASE_A3"/>
    <property type="match status" value="1"/>
</dbReference>
<dbReference type="NCBIfam" id="NF007211">
    <property type="entry name" value="PRK09633.1"/>
    <property type="match status" value="1"/>
</dbReference>
<dbReference type="Pfam" id="PF21686">
    <property type="entry name" value="LigD_Prim-Pol"/>
    <property type="match status" value="1"/>
</dbReference>
<sequence length="613" mass="70152">MDKPMLLTAASEPPVGKGWLYEPKYDGFRCLLYWSSDKPLLVSRNGKELNGQFPEIIQFCSDHQQEIEPFLPLLLDGELVHLLNAFKSYFSAVQLRGRMKNADRISAHAAAFPCHYLGFDLLQLKGDSLIDLPLAKRKKQLNQLFNKLGWSRQIDPYSAQKLQLIEETADLSRLSAAIDLHNGEGIVAKQATSTWKPAARTRQWQKSKNWRLVPVIVTKYDEANGYFYGSVFKESELLDIVIFKHGLAETEWQTLVSLFQKNGTRNGSLYRMPPAICAAIACIDFDGKQLREPHFHSFLLAQEPEQCTSNEAEKALRPPPASVAVTHPDKPIWPALNIHKDDYLTELLHLGDYLLPFLHDRHLTVIRYPHGADDERFFQKNCPDYAPEFVQTDLHHNIRYILCNDVETLLWLGNQLALEFHIPFEPFHSAYPSEIVFDLDPPSVSEFPLAVEAALRLKAIFDQFQLQSFVKTSGGKGLQVYLPLPEETYSYEDTRRFTEFVSAFLCEQEPDWFTTERLKKKRGRKLYVDYLQHDKEKTIIAPFSPRGNTDGRIATPLDWSEVNARLDPASFTIATIRARLLANGNPFRFFQQAKANQPLDLLLEQLTSLTSVK</sequence>